<dbReference type="InterPro" id="IPR023772">
    <property type="entry name" value="DNA-bd_HTH_TetR-type_CS"/>
</dbReference>
<dbReference type="Gene3D" id="1.10.357.10">
    <property type="entry name" value="Tetracycline Repressor, domain 2"/>
    <property type="match status" value="1"/>
</dbReference>
<sequence length="210" mass="23477">MAARALKQERAERTRAALIRAAAKVFAESGFAGASVSRIAEQAGLTLGAMYFHFRSKEELAREIVSTQPDLVVTPQRSEGLQHAVDITLTWAYRLRDDPVLRAGARLVMDQEQFVTDKRENSHQQWVVIMRQDLREAQTRREVRAAVDTDAYARLVVNACTGAQMHAQLETSRSDLPARVEEIWQCLIPAIAYPAAAKKVQFGKERGTVS</sequence>
<dbReference type="InterPro" id="IPR047923">
    <property type="entry name" value="ArpA-like"/>
</dbReference>
<dbReference type="GO" id="GO:0000976">
    <property type="term" value="F:transcription cis-regulatory region binding"/>
    <property type="evidence" value="ECO:0007669"/>
    <property type="project" value="TreeGrafter"/>
</dbReference>
<dbReference type="SUPFAM" id="SSF46689">
    <property type="entry name" value="Homeodomain-like"/>
    <property type="match status" value="1"/>
</dbReference>
<dbReference type="AlphaFoldDB" id="A0A5J6FL91"/>
<dbReference type="GO" id="GO:0003700">
    <property type="term" value="F:DNA-binding transcription factor activity"/>
    <property type="evidence" value="ECO:0007669"/>
    <property type="project" value="TreeGrafter"/>
</dbReference>
<evidence type="ECO:0000256" key="2">
    <source>
        <dbReference type="ARBA" id="ARBA00023125"/>
    </source>
</evidence>
<dbReference type="KEGG" id="snk:CP967_30565"/>
<keyword evidence="2 4" id="KW-0238">DNA-binding</keyword>
<dbReference type="Pfam" id="PF21935">
    <property type="entry name" value="TetR_C_45"/>
    <property type="match status" value="1"/>
</dbReference>
<protein>
    <submittedName>
        <fullName evidence="6">TetR/AcrR family transcriptional regulator</fullName>
    </submittedName>
</protein>
<dbReference type="PANTHER" id="PTHR30055">
    <property type="entry name" value="HTH-TYPE TRANSCRIPTIONAL REGULATOR RUTR"/>
    <property type="match status" value="1"/>
</dbReference>
<evidence type="ECO:0000259" key="5">
    <source>
        <dbReference type="PROSITE" id="PS50977"/>
    </source>
</evidence>
<keyword evidence="1" id="KW-0805">Transcription regulation</keyword>
<evidence type="ECO:0000256" key="3">
    <source>
        <dbReference type="ARBA" id="ARBA00023163"/>
    </source>
</evidence>
<evidence type="ECO:0000313" key="7">
    <source>
        <dbReference type="Proteomes" id="UP000326178"/>
    </source>
</evidence>
<dbReference type="NCBIfam" id="NF041196">
    <property type="entry name" value="ScbR_bind_reg"/>
    <property type="match status" value="1"/>
</dbReference>
<dbReference type="EMBL" id="CP023702">
    <property type="protein sequence ID" value="QEU75745.1"/>
    <property type="molecule type" value="Genomic_DNA"/>
</dbReference>
<dbReference type="Pfam" id="PF00440">
    <property type="entry name" value="TetR_N"/>
    <property type="match status" value="1"/>
</dbReference>
<feature type="DNA-binding region" description="H-T-H motif" evidence="4">
    <location>
        <begin position="35"/>
        <end position="54"/>
    </location>
</feature>
<organism evidence="6 7">
    <name type="scientific">Streptomyces nitrosporeus</name>
    <dbReference type="NCBI Taxonomy" id="28894"/>
    <lineage>
        <taxon>Bacteria</taxon>
        <taxon>Bacillati</taxon>
        <taxon>Actinomycetota</taxon>
        <taxon>Actinomycetes</taxon>
        <taxon>Kitasatosporales</taxon>
        <taxon>Streptomycetaceae</taxon>
        <taxon>Streptomyces</taxon>
    </lineage>
</organism>
<gene>
    <name evidence="6" type="ORF">CP967_30565</name>
</gene>
<keyword evidence="3" id="KW-0804">Transcription</keyword>
<reference evidence="6 7" key="1">
    <citation type="submission" date="2017-09" db="EMBL/GenBank/DDBJ databases">
        <authorList>
            <person name="Lee N."/>
            <person name="Cho B.-K."/>
        </authorList>
    </citation>
    <scope>NUCLEOTIDE SEQUENCE [LARGE SCALE GENOMIC DNA]</scope>
    <source>
        <strain evidence="6 7">ATCC 12769</strain>
    </source>
</reference>
<dbReference type="InterPro" id="IPR036271">
    <property type="entry name" value="Tet_transcr_reg_TetR-rel_C_sf"/>
</dbReference>
<proteinExistence type="predicted"/>
<evidence type="ECO:0000256" key="4">
    <source>
        <dbReference type="PROSITE-ProRule" id="PRU00335"/>
    </source>
</evidence>
<feature type="domain" description="HTH tetR-type" evidence="5">
    <location>
        <begin position="12"/>
        <end position="72"/>
    </location>
</feature>
<dbReference type="PANTHER" id="PTHR30055:SF234">
    <property type="entry name" value="HTH-TYPE TRANSCRIPTIONAL REGULATOR BETI"/>
    <property type="match status" value="1"/>
</dbReference>
<dbReference type="InterPro" id="IPR054126">
    <property type="entry name" value="CprB_TetR_C"/>
</dbReference>
<dbReference type="OrthoDB" id="3237195at2"/>
<accession>A0A5J6FL91</accession>
<dbReference type="PRINTS" id="PR00455">
    <property type="entry name" value="HTHTETR"/>
</dbReference>
<dbReference type="PROSITE" id="PS01081">
    <property type="entry name" value="HTH_TETR_1"/>
    <property type="match status" value="1"/>
</dbReference>
<name>A0A5J6FL91_9ACTN</name>
<dbReference type="InterPro" id="IPR009057">
    <property type="entry name" value="Homeodomain-like_sf"/>
</dbReference>
<evidence type="ECO:0000313" key="6">
    <source>
        <dbReference type="EMBL" id="QEU75745.1"/>
    </source>
</evidence>
<dbReference type="InterPro" id="IPR001647">
    <property type="entry name" value="HTH_TetR"/>
</dbReference>
<dbReference type="Proteomes" id="UP000326178">
    <property type="component" value="Chromosome"/>
</dbReference>
<dbReference type="PROSITE" id="PS50977">
    <property type="entry name" value="HTH_TETR_2"/>
    <property type="match status" value="1"/>
</dbReference>
<dbReference type="InterPro" id="IPR050109">
    <property type="entry name" value="HTH-type_TetR-like_transc_reg"/>
</dbReference>
<dbReference type="SUPFAM" id="SSF48498">
    <property type="entry name" value="Tetracyclin repressor-like, C-terminal domain"/>
    <property type="match status" value="1"/>
</dbReference>
<keyword evidence="7" id="KW-1185">Reference proteome</keyword>
<dbReference type="RefSeq" id="WP_150491055.1">
    <property type="nucleotide sequence ID" value="NZ_BMUV01000003.1"/>
</dbReference>
<evidence type="ECO:0000256" key="1">
    <source>
        <dbReference type="ARBA" id="ARBA00023015"/>
    </source>
</evidence>